<evidence type="ECO:0000256" key="3">
    <source>
        <dbReference type="ARBA" id="ARBA00007132"/>
    </source>
</evidence>
<dbReference type="Gene3D" id="3.30.70.2610">
    <property type="match status" value="1"/>
</dbReference>
<dbReference type="Proteomes" id="UP001309876">
    <property type="component" value="Unassembled WGS sequence"/>
</dbReference>
<evidence type="ECO:0000256" key="5">
    <source>
        <dbReference type="ARBA" id="ARBA00023015"/>
    </source>
</evidence>
<feature type="domain" description="Transcription factor Tfb2 C-terminal" evidence="10">
    <location>
        <begin position="443"/>
        <end position="507"/>
    </location>
</feature>
<evidence type="ECO:0000256" key="2">
    <source>
        <dbReference type="ARBA" id="ARBA00004123"/>
    </source>
</evidence>
<evidence type="ECO:0000256" key="7">
    <source>
        <dbReference type="ARBA" id="ARBA00023204"/>
    </source>
</evidence>
<dbReference type="NCBIfam" id="TIGR00625">
    <property type="entry name" value="tfb2"/>
    <property type="match status" value="1"/>
</dbReference>
<dbReference type="GO" id="GO:0000439">
    <property type="term" value="C:transcription factor TFIIH core complex"/>
    <property type="evidence" value="ECO:0007669"/>
    <property type="project" value="InterPro"/>
</dbReference>
<keyword evidence="7 9" id="KW-0234">DNA repair</keyword>
<dbReference type="Pfam" id="PF03849">
    <property type="entry name" value="Tfb2"/>
    <property type="match status" value="1"/>
</dbReference>
<comment type="subcellular location">
    <subcellularLocation>
        <location evidence="2 9">Nucleus</location>
    </subcellularLocation>
</comment>
<keyword evidence="5 9" id="KW-0805">Transcription regulation</keyword>
<evidence type="ECO:0000256" key="1">
    <source>
        <dbReference type="ARBA" id="ARBA00002817"/>
    </source>
</evidence>
<protein>
    <recommendedName>
        <fullName evidence="9">RNA polymerase II transcription factor B subunit 2</fullName>
    </recommendedName>
</protein>
<keyword evidence="8 9" id="KW-0539">Nucleus</keyword>
<proteinExistence type="inferred from homology"/>
<dbReference type="PANTHER" id="PTHR13152">
    <property type="entry name" value="TFIIH, POLYPEPTIDE 4"/>
    <property type="match status" value="1"/>
</dbReference>
<evidence type="ECO:0000256" key="8">
    <source>
        <dbReference type="ARBA" id="ARBA00023242"/>
    </source>
</evidence>
<reference evidence="11 12" key="1">
    <citation type="submission" date="2023-08" db="EMBL/GenBank/DDBJ databases">
        <title>Black Yeasts Isolated from many extreme environments.</title>
        <authorList>
            <person name="Coleine C."/>
            <person name="Stajich J.E."/>
            <person name="Selbmann L."/>
        </authorList>
    </citation>
    <scope>NUCLEOTIDE SEQUENCE [LARGE SCALE GENOMIC DNA]</scope>
    <source>
        <strain evidence="11 12">CCFEE 5910</strain>
    </source>
</reference>
<dbReference type="PANTHER" id="PTHR13152:SF0">
    <property type="entry name" value="GENERAL TRANSCRIPTION FACTOR IIH SUBUNIT 4"/>
    <property type="match status" value="1"/>
</dbReference>
<dbReference type="GO" id="GO:0001671">
    <property type="term" value="F:ATPase activator activity"/>
    <property type="evidence" value="ECO:0007669"/>
    <property type="project" value="InterPro"/>
</dbReference>
<evidence type="ECO:0000313" key="12">
    <source>
        <dbReference type="Proteomes" id="UP001309876"/>
    </source>
</evidence>
<accession>A0AAN7SUQ5</accession>
<dbReference type="AlphaFoldDB" id="A0AAN7SUQ5"/>
<dbReference type="GO" id="GO:0003690">
    <property type="term" value="F:double-stranded DNA binding"/>
    <property type="evidence" value="ECO:0007669"/>
    <property type="project" value="TreeGrafter"/>
</dbReference>
<dbReference type="EMBL" id="JAVRRJ010000008">
    <property type="protein sequence ID" value="KAK5082062.1"/>
    <property type="molecule type" value="Genomic_DNA"/>
</dbReference>
<comment type="function">
    <text evidence="9">Component of the general transcription and DNA repair factor IIH (TFIIH) core complex which is involved in general and transcription-coupled nucleotide excision repair (NER) of damaged DNA.</text>
</comment>
<evidence type="ECO:0000313" key="11">
    <source>
        <dbReference type="EMBL" id="KAK5082062.1"/>
    </source>
</evidence>
<dbReference type="Pfam" id="PF18307">
    <property type="entry name" value="Tfb2_C"/>
    <property type="match status" value="1"/>
</dbReference>
<evidence type="ECO:0000256" key="6">
    <source>
        <dbReference type="ARBA" id="ARBA00023163"/>
    </source>
</evidence>
<keyword evidence="4 9" id="KW-0227">DNA damage</keyword>
<keyword evidence="6 9" id="KW-0804">Transcription</keyword>
<sequence>MVEPTRSWEYLEGLRGVELHKLYKSPPSALAVFRKVLSGLAKHFVMSMLYSPRPTTLSELELMVKASHSRDRHEAIEQLRRYHIVKDVNSKASKAIVLVPAFATSLRQILSGGGSEYSFGRVTHPPKAESVTVEDLDNFARMRWEGILGYTVGSQALAQLQEPEDELPPPDSSVIELLKIGHLVEVSGTVSRGQRTQVTKEGFAFVLKDVNTQIWELLFLFVENAERLGLEKIEILSFIFFVASLELGLAYTTESFSSSQILMLGHLLNLGIVCQPDEEAQFFFPTRLATTLTSSSSTALTAASQTLGSSLQSNSVLSAAHSTSPHQTPGSGFIIIETNFRLYAYTSSPLQIALLSTFVYLRSRHPNMVTGKLTKQSVQKAIQQGITAEQLCAYLSSHAHPVMRRTAAAEWARKQARRIAAADDTEANEEDDKFTVIPQTILDQIKLWQMERDRIMSTPGFYLHQFVSQAEYLDACRYADETGVLVWKDDKKRCFFVSRLEGVKAFLSEKSNR</sequence>
<comment type="similarity">
    <text evidence="3 9">Belongs to the TFB2 family.</text>
</comment>
<dbReference type="GO" id="GO:0006289">
    <property type="term" value="P:nucleotide-excision repair"/>
    <property type="evidence" value="ECO:0007669"/>
    <property type="project" value="InterPro"/>
</dbReference>
<gene>
    <name evidence="11" type="primary">TFB2</name>
    <name evidence="11" type="ORF">LTR05_007204</name>
</gene>
<comment type="function">
    <text evidence="1">Component of the general transcription and DNA repair factor IIH (TFIIH) core complex, which is involved in general and transcription-coupled nucleotide excision repair (NER) of damaged DNA and, when complexed to TFIIK, in RNA transcription by RNA polymerase II. In NER, TFIIH acts by opening DNA around the lesion to allow the excision of the damaged oligonucleotide and its replacement by a new DNA fragment. In transcription, TFIIH has an essential role in transcription initiation. When the pre-initiation complex (PIC) has been established, TFIIH is required for promoter opening and promoter escape. Phosphorylation of the C-terminal tail (CTD) of the largest subunit of RNA polymerase II by the kinase module TFIIK controls the initiation of transcription.</text>
</comment>
<dbReference type="InterPro" id="IPR004598">
    <property type="entry name" value="TFIIH_p52/Tfb2"/>
</dbReference>
<evidence type="ECO:0000256" key="9">
    <source>
        <dbReference type="RuleBase" id="RU364024"/>
    </source>
</evidence>
<comment type="caution">
    <text evidence="11">The sequence shown here is derived from an EMBL/GenBank/DDBJ whole genome shotgun (WGS) entry which is preliminary data.</text>
</comment>
<name>A0AAN7SUQ5_9EURO</name>
<keyword evidence="12" id="KW-1185">Reference proteome</keyword>
<evidence type="ECO:0000256" key="4">
    <source>
        <dbReference type="ARBA" id="ARBA00022763"/>
    </source>
</evidence>
<evidence type="ECO:0000259" key="10">
    <source>
        <dbReference type="Pfam" id="PF18307"/>
    </source>
</evidence>
<dbReference type="InterPro" id="IPR040662">
    <property type="entry name" value="Tfb2_C"/>
</dbReference>
<organism evidence="11 12">
    <name type="scientific">Lithohypha guttulata</name>
    <dbReference type="NCBI Taxonomy" id="1690604"/>
    <lineage>
        <taxon>Eukaryota</taxon>
        <taxon>Fungi</taxon>
        <taxon>Dikarya</taxon>
        <taxon>Ascomycota</taxon>
        <taxon>Pezizomycotina</taxon>
        <taxon>Eurotiomycetes</taxon>
        <taxon>Chaetothyriomycetidae</taxon>
        <taxon>Chaetothyriales</taxon>
        <taxon>Trichomeriaceae</taxon>
        <taxon>Lithohypha</taxon>
    </lineage>
</organism>
<dbReference type="GO" id="GO:0005675">
    <property type="term" value="C:transcription factor TFIIH holo complex"/>
    <property type="evidence" value="ECO:0007669"/>
    <property type="project" value="TreeGrafter"/>
</dbReference>